<feature type="non-terminal residue" evidence="2">
    <location>
        <position position="99"/>
    </location>
</feature>
<feature type="domain" description="LicD/FKTN/FKRP nucleotidyltransferase" evidence="1">
    <location>
        <begin position="24"/>
        <end position="98"/>
    </location>
</feature>
<sequence>MRPIDIHECHRLLLDMAAILDRVCRENAIPYYMLGGTMLGAVRHGGFIPWDDDMDFGIPRDHFDRLTHLLTDALHGTPYRLHTYHNSPNKINYLKVVDT</sequence>
<dbReference type="InterPro" id="IPR007074">
    <property type="entry name" value="LicD/FKTN/FKRP_NTP_transf"/>
</dbReference>
<evidence type="ECO:0000313" key="2">
    <source>
        <dbReference type="EMBL" id="ETK10122.1"/>
    </source>
</evidence>
<dbReference type="PANTHER" id="PTHR43404">
    <property type="entry name" value="LIPOPOLYSACCHARIDE CHOLINEPHOSPHOTRANSFERASE LICD"/>
    <property type="match status" value="1"/>
</dbReference>
<organism evidence="2 3">
    <name type="scientific">Tannerella sp. oral taxon BU063 isolate Cell 1/3</name>
    <dbReference type="NCBI Taxonomy" id="1411022"/>
    <lineage>
        <taxon>Bacteria</taxon>
        <taxon>Pseudomonadati</taxon>
        <taxon>Bacteroidota</taxon>
        <taxon>Bacteroidia</taxon>
        <taxon>Bacteroidales</taxon>
        <taxon>Tannerellaceae</taxon>
        <taxon>Tannerella</taxon>
    </lineage>
</organism>
<dbReference type="Proteomes" id="UP000034982">
    <property type="component" value="Unassembled WGS sequence"/>
</dbReference>
<comment type="caution">
    <text evidence="2">The sequence shown here is derived from an EMBL/GenBank/DDBJ whole genome shotgun (WGS) entry which is preliminary data.</text>
</comment>
<accession>W2CUN5</accession>
<name>W2CUN5_9BACT</name>
<evidence type="ECO:0000313" key="3">
    <source>
        <dbReference type="Proteomes" id="UP000034982"/>
    </source>
</evidence>
<protein>
    <recommendedName>
        <fullName evidence="1">LicD/FKTN/FKRP nucleotidyltransferase domain-containing protein</fullName>
    </recommendedName>
</protein>
<dbReference type="InterPro" id="IPR052942">
    <property type="entry name" value="LPS_cholinephosphotransferase"/>
</dbReference>
<dbReference type="EMBL" id="AYYE01000611">
    <property type="protein sequence ID" value="ETK10122.1"/>
    <property type="molecule type" value="Genomic_DNA"/>
</dbReference>
<gene>
    <name evidence="2" type="ORF">T230_03155</name>
</gene>
<reference evidence="2 3" key="1">
    <citation type="submission" date="2013-11" db="EMBL/GenBank/DDBJ databases">
        <title>Single cell genomics of uncultured Tannerella BU063 (oral taxon 286).</title>
        <authorList>
            <person name="Beall C.J."/>
            <person name="Campbell A.G."/>
            <person name="Griffen A.L."/>
            <person name="Podar M."/>
            <person name="Leys E.J."/>
        </authorList>
    </citation>
    <scope>NUCLEOTIDE SEQUENCE [LARGE SCALE GENOMIC DNA]</scope>
    <source>
        <strain evidence="2">Cell 1/3</strain>
    </source>
</reference>
<evidence type="ECO:0000259" key="1">
    <source>
        <dbReference type="Pfam" id="PF04991"/>
    </source>
</evidence>
<dbReference type="Pfam" id="PF04991">
    <property type="entry name" value="LicD"/>
    <property type="match status" value="1"/>
</dbReference>
<proteinExistence type="predicted"/>
<dbReference type="PANTHER" id="PTHR43404:SF2">
    <property type="entry name" value="LIPOPOLYSACCHARIDE CHOLINEPHOSPHOTRANSFERASE LICD"/>
    <property type="match status" value="1"/>
</dbReference>
<dbReference type="GO" id="GO:0009100">
    <property type="term" value="P:glycoprotein metabolic process"/>
    <property type="evidence" value="ECO:0007669"/>
    <property type="project" value="UniProtKB-ARBA"/>
</dbReference>
<dbReference type="AlphaFoldDB" id="W2CUN5"/>